<accession>I0YZT5</accession>
<dbReference type="InterPro" id="IPR019387">
    <property type="entry name" value="SAYSvFN_dom"/>
</dbReference>
<evidence type="ECO:0000313" key="4">
    <source>
        <dbReference type="Proteomes" id="UP000007264"/>
    </source>
</evidence>
<protein>
    <recommendedName>
        <fullName evidence="2">SAYSvFN domain-containing protein</fullName>
    </recommendedName>
</protein>
<dbReference type="OrthoDB" id="71310at2759"/>
<evidence type="ECO:0000256" key="1">
    <source>
        <dbReference type="SAM" id="Phobius"/>
    </source>
</evidence>
<organism evidence="3 4">
    <name type="scientific">Coccomyxa subellipsoidea (strain C-169)</name>
    <name type="common">Green microalga</name>
    <dbReference type="NCBI Taxonomy" id="574566"/>
    <lineage>
        <taxon>Eukaryota</taxon>
        <taxon>Viridiplantae</taxon>
        <taxon>Chlorophyta</taxon>
        <taxon>core chlorophytes</taxon>
        <taxon>Trebouxiophyceae</taxon>
        <taxon>Trebouxiophyceae incertae sedis</taxon>
        <taxon>Coccomyxaceae</taxon>
        <taxon>Coccomyxa</taxon>
        <taxon>Coccomyxa subellipsoidea</taxon>
    </lineage>
</organism>
<feature type="transmembrane region" description="Helical" evidence="1">
    <location>
        <begin position="67"/>
        <end position="89"/>
    </location>
</feature>
<keyword evidence="1" id="KW-0472">Membrane</keyword>
<dbReference type="KEGG" id="csl:COCSUDRAFT_62434"/>
<dbReference type="EMBL" id="AGSI01000006">
    <property type="protein sequence ID" value="EIE23904.1"/>
    <property type="molecule type" value="Genomic_DNA"/>
</dbReference>
<keyword evidence="4" id="KW-1185">Reference proteome</keyword>
<name>I0YZT5_COCSC</name>
<evidence type="ECO:0000313" key="3">
    <source>
        <dbReference type="EMBL" id="EIE23904.1"/>
    </source>
</evidence>
<dbReference type="GeneID" id="17041902"/>
<dbReference type="PANTHER" id="PTHR13527">
    <property type="entry name" value="SAYSVFN DOMAIN-CONTAINING PROTEIN 1"/>
    <property type="match status" value="1"/>
</dbReference>
<comment type="caution">
    <text evidence="3">The sequence shown here is derived from an EMBL/GenBank/DDBJ whole genome shotgun (WGS) entry which is preliminary data.</text>
</comment>
<evidence type="ECO:0000259" key="2">
    <source>
        <dbReference type="Pfam" id="PF10260"/>
    </source>
</evidence>
<dbReference type="Pfam" id="PF10260">
    <property type="entry name" value="SAYSvFN"/>
    <property type="match status" value="1"/>
</dbReference>
<reference evidence="3 4" key="1">
    <citation type="journal article" date="2012" name="Genome Biol.">
        <title>The genome of the polar eukaryotic microalga coccomyxa subellipsoidea reveals traits of cold adaptation.</title>
        <authorList>
            <person name="Blanc G."/>
            <person name="Agarkova I."/>
            <person name="Grimwood J."/>
            <person name="Kuo A."/>
            <person name="Brueggeman A."/>
            <person name="Dunigan D."/>
            <person name="Gurnon J."/>
            <person name="Ladunga I."/>
            <person name="Lindquist E."/>
            <person name="Lucas S."/>
            <person name="Pangilinan J."/>
            <person name="Proschold T."/>
            <person name="Salamov A."/>
            <person name="Schmutz J."/>
            <person name="Weeks D."/>
            <person name="Yamada T."/>
            <person name="Claverie J.M."/>
            <person name="Grigoriev I."/>
            <person name="Van Etten J."/>
            <person name="Lomsadze A."/>
            <person name="Borodovsky M."/>
        </authorList>
    </citation>
    <scope>NUCLEOTIDE SEQUENCE [LARGE SCALE GENOMIC DNA]</scope>
    <source>
        <strain evidence="3 4">C-169</strain>
    </source>
</reference>
<dbReference type="Proteomes" id="UP000007264">
    <property type="component" value="Unassembled WGS sequence"/>
</dbReference>
<keyword evidence="1" id="KW-1133">Transmembrane helix</keyword>
<feature type="domain" description="SAYSvFN" evidence="2">
    <location>
        <begin position="83"/>
        <end position="148"/>
    </location>
</feature>
<dbReference type="eggNOG" id="KOG3249">
    <property type="taxonomic scope" value="Eukaryota"/>
</dbReference>
<dbReference type="AlphaFoldDB" id="I0YZT5"/>
<dbReference type="PANTHER" id="PTHR13527:SF0">
    <property type="entry name" value="SAYSVFN DOMAIN-CONTAINING PROTEIN 1"/>
    <property type="match status" value="1"/>
</dbReference>
<feature type="transmembrane region" description="Helical" evidence="1">
    <location>
        <begin position="101"/>
        <end position="117"/>
    </location>
</feature>
<dbReference type="InterPro" id="IPR039159">
    <property type="entry name" value="SAYSD1"/>
</dbReference>
<proteinExistence type="predicted"/>
<sequence>MEEGDSFLALLAPKTPPQHIQESSAASGSFDEGSINDPARFRLPASASPLRKRIAAFLQHRLKLPEVVLVIVFSIKPWVWVAFLAWMAAAPIASSYEVGEIYVLVTLVTVIFCNLGTRKAGEASAYSIFNNFRELPGQLNANMLDDQLRRGQM</sequence>
<gene>
    <name evidence="3" type="ORF">COCSUDRAFT_62434</name>
</gene>
<keyword evidence="1" id="KW-0812">Transmembrane</keyword>
<dbReference type="RefSeq" id="XP_005648448.1">
    <property type="nucleotide sequence ID" value="XM_005648391.1"/>
</dbReference>